<dbReference type="Proteomes" id="UP000652430">
    <property type="component" value="Unassembled WGS sequence"/>
</dbReference>
<keyword evidence="3" id="KW-1185">Reference proteome</keyword>
<evidence type="ECO:0000256" key="1">
    <source>
        <dbReference type="ARBA" id="ARBA00007031"/>
    </source>
</evidence>
<sequence length="133" mass="14213">MKNPRLLIHVGDIVAAHVASNVVAVQDVPQLIKTVYDSLTGLGTTNPTIVTEQAPTPAMTIRASVKPDSVGCLECGKRFKSIKRHLAMHGLTPDQYRAKWSLPASYSMVSAEYGALRAGLAKANGLGRSKSRS</sequence>
<proteinExistence type="inferred from homology"/>
<dbReference type="InterPro" id="IPR041920">
    <property type="entry name" value="ROS/MUCR_sf"/>
</dbReference>
<protein>
    <submittedName>
        <fullName evidence="2">Transcriptional regulator</fullName>
    </submittedName>
</protein>
<dbReference type="Pfam" id="PF05443">
    <property type="entry name" value="ROS_MUCR"/>
    <property type="match status" value="1"/>
</dbReference>
<evidence type="ECO:0000313" key="2">
    <source>
        <dbReference type="EMBL" id="GHH20970.1"/>
    </source>
</evidence>
<name>A0ABQ3LN39_9SPHN</name>
<dbReference type="InterPro" id="IPR008807">
    <property type="entry name" value="ROS_MUCR"/>
</dbReference>
<dbReference type="Gene3D" id="1.10.10.1550">
    <property type="entry name" value="ROS/MUCR transcriptional regulator protein"/>
    <property type="match status" value="1"/>
</dbReference>
<organism evidence="2 3">
    <name type="scientific">Sphingomonas glacialis</name>
    <dbReference type="NCBI Taxonomy" id="658225"/>
    <lineage>
        <taxon>Bacteria</taxon>
        <taxon>Pseudomonadati</taxon>
        <taxon>Pseudomonadota</taxon>
        <taxon>Alphaproteobacteria</taxon>
        <taxon>Sphingomonadales</taxon>
        <taxon>Sphingomonadaceae</taxon>
        <taxon>Sphingomonas</taxon>
    </lineage>
</organism>
<comment type="caution">
    <text evidence="2">The sequence shown here is derived from an EMBL/GenBank/DDBJ whole genome shotgun (WGS) entry which is preliminary data.</text>
</comment>
<reference evidence="3" key="1">
    <citation type="journal article" date="2019" name="Int. J. Syst. Evol. Microbiol.">
        <title>The Global Catalogue of Microorganisms (GCM) 10K type strain sequencing project: providing services to taxonomists for standard genome sequencing and annotation.</title>
        <authorList>
            <consortium name="The Broad Institute Genomics Platform"/>
            <consortium name="The Broad Institute Genome Sequencing Center for Infectious Disease"/>
            <person name="Wu L."/>
            <person name="Ma J."/>
        </authorList>
    </citation>
    <scope>NUCLEOTIDE SEQUENCE [LARGE SCALE GENOMIC DNA]</scope>
    <source>
        <strain evidence="3">CGMCC 1.8957</strain>
    </source>
</reference>
<evidence type="ECO:0000313" key="3">
    <source>
        <dbReference type="Proteomes" id="UP000652430"/>
    </source>
</evidence>
<dbReference type="RefSeq" id="WP_189676865.1">
    <property type="nucleotide sequence ID" value="NZ_BNAQ01000004.1"/>
</dbReference>
<gene>
    <name evidence="2" type="ORF">GCM10008023_29500</name>
</gene>
<accession>A0ABQ3LN39</accession>
<comment type="similarity">
    <text evidence="1">Belongs to the ros/MucR family.</text>
</comment>
<dbReference type="EMBL" id="BNAQ01000004">
    <property type="protein sequence ID" value="GHH20970.1"/>
    <property type="molecule type" value="Genomic_DNA"/>
</dbReference>